<keyword evidence="7" id="KW-0961">Cell wall biogenesis/degradation</keyword>
<dbReference type="GO" id="GO:0071555">
    <property type="term" value="P:cell wall organization"/>
    <property type="evidence" value="ECO:0007669"/>
    <property type="project" value="UniProtKB-KW"/>
</dbReference>
<dbReference type="InterPro" id="IPR005150">
    <property type="entry name" value="Cellulose_synth"/>
</dbReference>
<keyword evidence="3" id="KW-0808">Transferase</keyword>
<dbReference type="GO" id="GO:0012505">
    <property type="term" value="C:endomembrane system"/>
    <property type="evidence" value="ECO:0007669"/>
    <property type="project" value="UniProtKB-SubCell"/>
</dbReference>
<feature type="binding site" evidence="8">
    <location>
        <position position="19"/>
    </location>
    <ligand>
        <name>UDP-alpha-D-glucose</name>
        <dbReference type="ChEBI" id="CHEBI:58885"/>
    </ligand>
</feature>
<evidence type="ECO:0000313" key="9">
    <source>
        <dbReference type="EMBL" id="KAH9290262.1"/>
    </source>
</evidence>
<feature type="non-terminal residue" evidence="9">
    <location>
        <position position="1"/>
    </location>
</feature>
<dbReference type="Pfam" id="PF03552">
    <property type="entry name" value="Cellulose_synt"/>
    <property type="match status" value="1"/>
</dbReference>
<comment type="subcellular location">
    <subcellularLocation>
        <location evidence="1">Endomembrane system</location>
    </subcellularLocation>
</comment>
<dbReference type="PANTHER" id="PTHR13301">
    <property type="entry name" value="X-BOX TRANSCRIPTION FACTOR-RELATED"/>
    <property type="match status" value="1"/>
</dbReference>
<keyword evidence="4" id="KW-0812">Transmembrane</keyword>
<comment type="caution">
    <text evidence="9">The sequence shown here is derived from an EMBL/GenBank/DDBJ whole genome shotgun (WGS) entry which is preliminary data.</text>
</comment>
<evidence type="ECO:0000256" key="4">
    <source>
        <dbReference type="ARBA" id="ARBA00022692"/>
    </source>
</evidence>
<sequence>FEKELPPVDIFICTADPTKEPPINTVNTVLSTLAHDYPVEKLSCYVSDDGGSALTFYALLEASRFAKFWVPFCHRYSVQQRCPEAYFNQRNDYQIKNSSFAMEFENIKDKYEDMKNSINSTVEWGVVPQDKCKCHTGFKEWSSGISSRDHHSILE</sequence>
<evidence type="ECO:0008006" key="11">
    <source>
        <dbReference type="Google" id="ProtNLM"/>
    </source>
</evidence>
<evidence type="ECO:0000256" key="3">
    <source>
        <dbReference type="ARBA" id="ARBA00022679"/>
    </source>
</evidence>
<feature type="non-terminal residue" evidence="9">
    <location>
        <position position="155"/>
    </location>
</feature>
<proteinExistence type="predicted"/>
<dbReference type="GO" id="GO:0016760">
    <property type="term" value="F:cellulose synthase (UDP-forming) activity"/>
    <property type="evidence" value="ECO:0007669"/>
    <property type="project" value="InterPro"/>
</dbReference>
<dbReference type="GO" id="GO:0030244">
    <property type="term" value="P:cellulose biosynthetic process"/>
    <property type="evidence" value="ECO:0007669"/>
    <property type="project" value="InterPro"/>
</dbReference>
<organism evidence="9 10">
    <name type="scientific">Taxus chinensis</name>
    <name type="common">Chinese yew</name>
    <name type="synonym">Taxus wallichiana var. chinensis</name>
    <dbReference type="NCBI Taxonomy" id="29808"/>
    <lineage>
        <taxon>Eukaryota</taxon>
        <taxon>Viridiplantae</taxon>
        <taxon>Streptophyta</taxon>
        <taxon>Embryophyta</taxon>
        <taxon>Tracheophyta</taxon>
        <taxon>Spermatophyta</taxon>
        <taxon>Pinopsida</taxon>
        <taxon>Pinidae</taxon>
        <taxon>Conifers II</taxon>
        <taxon>Cupressales</taxon>
        <taxon>Taxaceae</taxon>
        <taxon>Taxus</taxon>
    </lineage>
</organism>
<feature type="binding site" evidence="8">
    <location>
        <position position="49"/>
    </location>
    <ligand>
        <name>UDP-alpha-D-glucose</name>
        <dbReference type="ChEBI" id="CHEBI:58885"/>
    </ligand>
</feature>
<evidence type="ECO:0000256" key="6">
    <source>
        <dbReference type="ARBA" id="ARBA00023136"/>
    </source>
</evidence>
<protein>
    <recommendedName>
        <fullName evidence="11">Cellulose synthase</fullName>
    </recommendedName>
</protein>
<keyword evidence="10" id="KW-1185">Reference proteome</keyword>
<reference evidence="9 10" key="1">
    <citation type="journal article" date="2021" name="Nat. Plants">
        <title>The Taxus genome provides insights into paclitaxel biosynthesis.</title>
        <authorList>
            <person name="Xiong X."/>
            <person name="Gou J."/>
            <person name="Liao Q."/>
            <person name="Li Y."/>
            <person name="Zhou Q."/>
            <person name="Bi G."/>
            <person name="Li C."/>
            <person name="Du R."/>
            <person name="Wang X."/>
            <person name="Sun T."/>
            <person name="Guo L."/>
            <person name="Liang H."/>
            <person name="Lu P."/>
            <person name="Wu Y."/>
            <person name="Zhang Z."/>
            <person name="Ro D.K."/>
            <person name="Shang Y."/>
            <person name="Huang S."/>
            <person name="Yan J."/>
        </authorList>
    </citation>
    <scope>NUCLEOTIDE SEQUENCE [LARGE SCALE GENOMIC DNA]</scope>
    <source>
        <strain evidence="9">Ta-2019</strain>
    </source>
</reference>
<keyword evidence="6" id="KW-0472">Membrane</keyword>
<name>A0AA38F6V4_TAXCH</name>
<evidence type="ECO:0000256" key="5">
    <source>
        <dbReference type="ARBA" id="ARBA00022989"/>
    </source>
</evidence>
<evidence type="ECO:0000256" key="1">
    <source>
        <dbReference type="ARBA" id="ARBA00004308"/>
    </source>
</evidence>
<evidence type="ECO:0000256" key="8">
    <source>
        <dbReference type="PIRSR" id="PIRSR605150-2"/>
    </source>
</evidence>
<feature type="binding site" evidence="8">
    <location>
        <position position="20"/>
    </location>
    <ligand>
        <name>UDP-alpha-D-glucose</name>
        <dbReference type="ChEBI" id="CHEBI:58885"/>
    </ligand>
</feature>
<evidence type="ECO:0000256" key="2">
    <source>
        <dbReference type="ARBA" id="ARBA00022676"/>
    </source>
</evidence>
<dbReference type="GO" id="GO:0016020">
    <property type="term" value="C:membrane"/>
    <property type="evidence" value="ECO:0007669"/>
    <property type="project" value="InterPro"/>
</dbReference>
<evidence type="ECO:0000256" key="7">
    <source>
        <dbReference type="ARBA" id="ARBA00023316"/>
    </source>
</evidence>
<dbReference type="EMBL" id="JAHRHJ020003813">
    <property type="protein sequence ID" value="KAH9290262.1"/>
    <property type="molecule type" value="Genomic_DNA"/>
</dbReference>
<keyword evidence="5" id="KW-1133">Transmembrane helix</keyword>
<keyword evidence="2" id="KW-0328">Glycosyltransferase</keyword>
<dbReference type="OMA" id="FEMETHG"/>
<accession>A0AA38F6V4</accession>
<gene>
    <name evidence="9" type="ORF">KI387_034379</name>
</gene>
<dbReference type="Proteomes" id="UP000824469">
    <property type="component" value="Unassembled WGS sequence"/>
</dbReference>
<dbReference type="AlphaFoldDB" id="A0AA38F6V4"/>
<evidence type="ECO:0000313" key="10">
    <source>
        <dbReference type="Proteomes" id="UP000824469"/>
    </source>
</evidence>